<evidence type="ECO:0000313" key="2">
    <source>
        <dbReference type="Proteomes" id="UP001177260"/>
    </source>
</evidence>
<keyword evidence="2" id="KW-1185">Reference proteome</keyword>
<sequence length="423" mass="45535">MLYTALVLFGVIGQLLALSLPARTTPIYHDPPILPNDDPFYKPKNASWESSTPGTIIGYRNVNVGSTLINLSLIYSAYQLLYRTTNAHGNPSYAVTTVIIPVNARTDKLLSYQIAYDSPDNNCSPSYWVQEGVPPHRWEIFRELGTLIQTFLAQGIPINIPDYEGVNAAFTVGTQSGYTVLDSVRAATRSGSITGISSNAQTAIVGYSGGALASEWASELHSVYAPDVQIVGAAMGGLPTNTTKTFFAIDGTLSAGLISASFNGIANTFPCFSAYINQHLLPDHAETFYSTKRQCTNGARGGLAPYANQSIIPYFDNGDRIVYDQAALLNSIGTMGLHGIPDFPMYIWKGTRDEVAVPIEDTDALVEKYCSEGTNITYVKVENGNHLQSRVVGLPGAGAFLRGIFGGQVPDRCTTTTIPPIPL</sequence>
<reference evidence="1 2" key="1">
    <citation type="journal article" date="2023" name="ACS Omega">
        <title>Identification of the Neoaspergillic Acid Biosynthesis Gene Cluster by Establishing an In Vitro CRISPR-Ribonucleoprotein Genetic System in Aspergillus melleus.</title>
        <authorList>
            <person name="Yuan B."/>
            <person name="Grau M.F."/>
            <person name="Murata R.M."/>
            <person name="Torok T."/>
            <person name="Venkateswaran K."/>
            <person name="Stajich J.E."/>
            <person name="Wang C.C.C."/>
        </authorList>
    </citation>
    <scope>NUCLEOTIDE SEQUENCE [LARGE SCALE GENOMIC DNA]</scope>
    <source>
        <strain evidence="1 2">IMV 1140</strain>
    </source>
</reference>
<protein>
    <submittedName>
        <fullName evidence="1">Uncharacterized protein</fullName>
    </submittedName>
</protein>
<comment type="caution">
    <text evidence="1">The sequence shown here is derived from an EMBL/GenBank/DDBJ whole genome shotgun (WGS) entry which is preliminary data.</text>
</comment>
<evidence type="ECO:0000313" key="1">
    <source>
        <dbReference type="EMBL" id="KAK1141871.1"/>
    </source>
</evidence>
<dbReference type="Proteomes" id="UP001177260">
    <property type="component" value="Unassembled WGS sequence"/>
</dbReference>
<accession>A0ACC3AW05</accession>
<dbReference type="EMBL" id="JAOPJF010000058">
    <property type="protein sequence ID" value="KAK1141871.1"/>
    <property type="molecule type" value="Genomic_DNA"/>
</dbReference>
<gene>
    <name evidence="1" type="ORF">N8T08_008384</name>
</gene>
<proteinExistence type="predicted"/>
<organism evidence="1 2">
    <name type="scientific">Aspergillus melleus</name>
    <dbReference type="NCBI Taxonomy" id="138277"/>
    <lineage>
        <taxon>Eukaryota</taxon>
        <taxon>Fungi</taxon>
        <taxon>Dikarya</taxon>
        <taxon>Ascomycota</taxon>
        <taxon>Pezizomycotina</taxon>
        <taxon>Eurotiomycetes</taxon>
        <taxon>Eurotiomycetidae</taxon>
        <taxon>Eurotiales</taxon>
        <taxon>Aspergillaceae</taxon>
        <taxon>Aspergillus</taxon>
        <taxon>Aspergillus subgen. Circumdati</taxon>
    </lineage>
</organism>
<name>A0ACC3AW05_9EURO</name>